<dbReference type="PANTHER" id="PTHR46108:SF4">
    <property type="entry name" value="BLUE CHEESE"/>
    <property type="match status" value="1"/>
</dbReference>
<reference evidence="7" key="2">
    <citation type="submission" date="2021-04" db="EMBL/GenBank/DDBJ databases">
        <authorList>
            <person name="Podell S."/>
        </authorList>
    </citation>
    <scope>NUCLEOTIDE SEQUENCE</scope>
    <source>
        <strain evidence="7">Hildebrandi</strain>
    </source>
</reference>
<feature type="region of interest" description="Disordered" evidence="4">
    <location>
        <begin position="292"/>
        <end position="311"/>
    </location>
</feature>
<dbReference type="PROSITE" id="PS50294">
    <property type="entry name" value="WD_REPEATS_REGION"/>
    <property type="match status" value="1"/>
</dbReference>
<comment type="caution">
    <text evidence="7">The sequence shown here is derived from an EMBL/GenBank/DDBJ whole genome shotgun (WGS) entry which is preliminary data.</text>
</comment>
<dbReference type="Pfam" id="PF14844">
    <property type="entry name" value="PH_BEACH"/>
    <property type="match status" value="1"/>
</dbReference>
<organism evidence="7 8">
    <name type="scientific">Nitzschia inconspicua</name>
    <dbReference type="NCBI Taxonomy" id="303405"/>
    <lineage>
        <taxon>Eukaryota</taxon>
        <taxon>Sar</taxon>
        <taxon>Stramenopiles</taxon>
        <taxon>Ochrophyta</taxon>
        <taxon>Bacillariophyta</taxon>
        <taxon>Bacillariophyceae</taxon>
        <taxon>Bacillariophycidae</taxon>
        <taxon>Bacillariales</taxon>
        <taxon>Bacillariaceae</taxon>
        <taxon>Nitzschia</taxon>
    </lineage>
</organism>
<feature type="compositionally biased region" description="Basic and acidic residues" evidence="4">
    <location>
        <begin position="2675"/>
        <end position="2687"/>
    </location>
</feature>
<evidence type="ECO:0000313" key="8">
    <source>
        <dbReference type="Proteomes" id="UP000693970"/>
    </source>
</evidence>
<evidence type="ECO:0000259" key="5">
    <source>
        <dbReference type="PROSITE" id="PS50197"/>
    </source>
</evidence>
<name>A0A9K3Q1L4_9STRA</name>
<accession>A0A9K3Q1L4</accession>
<feature type="compositionally biased region" description="Polar residues" evidence="4">
    <location>
        <begin position="15"/>
        <end position="26"/>
    </location>
</feature>
<feature type="domain" description="BEACH-type PH" evidence="6">
    <location>
        <begin position="2810"/>
        <end position="2973"/>
    </location>
</feature>
<feature type="region of interest" description="Disordered" evidence="4">
    <location>
        <begin position="2889"/>
        <end position="2916"/>
    </location>
</feature>
<dbReference type="InterPro" id="IPR051944">
    <property type="entry name" value="BEACH_domain_protein"/>
</dbReference>
<reference evidence="7" key="1">
    <citation type="journal article" date="2021" name="Sci. Rep.">
        <title>Diploid genomic architecture of Nitzschia inconspicua, an elite biomass production diatom.</title>
        <authorList>
            <person name="Oliver A."/>
            <person name="Podell S."/>
            <person name="Pinowska A."/>
            <person name="Traller J.C."/>
            <person name="Smith S.R."/>
            <person name="McClure R."/>
            <person name="Beliaev A."/>
            <person name="Bohutskyi P."/>
            <person name="Hill E.A."/>
            <person name="Rabines A."/>
            <person name="Zheng H."/>
            <person name="Allen L.Z."/>
            <person name="Kuo A."/>
            <person name="Grigoriev I.V."/>
            <person name="Allen A.E."/>
            <person name="Hazlebeck D."/>
            <person name="Allen E.E."/>
        </authorList>
    </citation>
    <scope>NUCLEOTIDE SEQUENCE</scope>
    <source>
        <strain evidence="7">Hildebrandi</strain>
    </source>
</reference>
<dbReference type="InterPro" id="IPR001680">
    <property type="entry name" value="WD40_rpt"/>
</dbReference>
<keyword evidence="1 3" id="KW-0853">WD repeat</keyword>
<dbReference type="Pfam" id="PF00400">
    <property type="entry name" value="WD40"/>
    <property type="match status" value="2"/>
</dbReference>
<sequence>MRSWISNWKTEDKSVANNATEASVGTASASSNGAGSGSSQGGQNQQQQQQQQQISSRSTFGLAAADAFSNLARRGIGTQDAEIERKVSLSARNLCYGVQRIVVAAKGKSGAEWKTELLTLLGGSDEESPAGSGAGGVPSHSDLDVLLVAPKSEKFVQRCLENELPPNMIHCLRLLRVLELQHASQTYQKNEAQGRLDLPIKPIASQATGKVSRLLCTLCTDPSVGEQLRPHLFGLLALSGASYPASGVHVAKAASQVIIAFSEHCLSTSLVWFLHDRKMVIHMTDDIKELCGQTPGDGNRQTSDSNQSGNSHTLYGVDADAAGLWAISLSTVVHLVVNSCRHDCRELLKDFEAADGNQVLKRAIMESKSMYGKKLTELLPFLASCRTNEKSDTDSEEIALMVDPNHNKMASNPAAFKIMEDLLYETNPMLRSYMSENGKKPDLSTEQAVREMSGYSLRTAVRDRFGASEGSNETGSDSKTFDVATDLLLAALQLYSEHFRNYDVLEDRCNFLTLYILSFPTISDENLKVLILKTIEFVITGITGSKALQPFSVLSEVFVSICKSLLEEGMKSGDDIRKAAVMEGLFADTGLINESLEKLFRFDGKVGPQIMQSGKITTMVDNIAQMLLHELKEKKNIWLVSYVDDEGNTVVEPPSSTPFDSVCAAILKVLSLIMGYQAKRNAPLLSAKSNGDKDRDINYLLHSAIKELGDEAADAASSVFEAIMVSRENLELLCEDLGFCFGIVDHFSSIIAQTCGIPVVAKKIAAVKSLQRATIEELTFAPSREVSIVAIRRVSSILTMIKRVLEFSNLAREAFRLSGGFENLVKIVLSLGGSALQDEAVDDVFPSLMRLFQNLLSVVDASIGHNARHEPATAELGALIPISLSRNELVDPVSSQHGPFMPSSSNLHYLRLNVFYLDFAIAISQTKVMKDPENAAQVLELAMSHIEPSFSLTKIDLEKDYKTQLMRNPDAVRLILGLVLFLPSSEEGHALAKRAFDQVIRLCDPSRLGSTLSQIAKSGMVWSITNPNEFAPILDDTTHPLYPRFTLLLRRIAAFSMSYSDFVSVIRAIVGPLLTDDRFDSRIRLPVISSSIRQRLSKHFDGMTSDAFQERENDFCRRLESLCSIAERGERIAYCIMGGDSINTLSVLLHKTKVEDRLYQAADGGRLNFLEVDCLDLTSHKPGGFLSAGVAAPGSSGGERLWTPMATSGFSFSMWFRFSRAQDDNREGNLYLFDLSNPTISTSDGAHTPQSAVFLSVWYDLQAQRFNIVSSTSHRGEPICFPVSPLMPGVWHHVLVTYTPTKRTMMGRKSIIAMYVDGRPLEAEIKIDSVNIAPNARVLIGAPNAIVSASGIVRGMIPTWDLGPTILLSTVLMELDATAIFIYGPDFEGLFWGDRPQRLSLSATGTAAFALLAETGEPGSVASALRRRDIARLEAAGTVSRELGLGGSNDDDNDSLGSLGLLCTIPPDCLVFAYRAGTINPHFSRKTDDASSSRRRNWTKRLVNIARLNSSNELVSSDASLFGKAGIVNPRCFEDNVQWAGGPHILMPLVYAALSARSLALALRLFRASTVRHPPNLEAMQSGGGFQILAVLIQGKKFVDQKVLEQAFAFAVHGFVPPTNEESDSSTGISHIPLSTNWVFSDLDAMKQLLLNHQVWDLKNSGPELPLRLVTLLNGLVGQKSVHKAFNSRRLHLVGVIRWTLHLMVEAADLYTAGDVSIRTPHARTRSNSSDTVDLNDFHKSSAPTWHVEAPNVFAVSVGGDPDNPLLHCCKALLRRVLTFMLTPGDLDAIAEATMYTVSVGSFNAKTNLVDKQKTQVFEPEPEKLLPGAVTRVYLLRLIEELIVDGVNEIVASAEKKGEGEAGSVPAASHAGGIANPNQAYFSTAILGGRIAEGEVHPKHQQAQNFLAAFGSVFTPVWFAALLEGCHEEASASAVLRLMILMLQSSPSFAMAFQAQGGFAPLVLSIPKFSTCPTVILALLSELLHVSILHLPSLPILDAAQLNEVFTSESEVSEIVFQAYMDLNIDQSDSSSGVFALLAECIGRNVQLAPFDNELGKKARETNMAILELLAHRHSLSPAFQGFCRTPGFIEPLSQTLCMVYDERSQRLQNHKENSAARSDSTDSRLSRKGSLNEIPQHLTPAERFVGRSEEFGSDAGAAMVELLRMILLNSVVNGPVAPPLVYSLFSSFPVHATPEQVGAFQLLLIDLIKTTVEDAVEMGEATALATSVGLCSVLLDKLMKGFFTSELILHTVSLTLFLLKGVTMPDSMASRNTSNSDLLMITADAAHIARLACLCGLKRSRPMNANDLGDPELQDALIQMTAKRINELMIVPKSSGLRRSATLQPPPSIGSKSYPLWLAASISRCSPGHPKVWYPDLSETEEPLRLFIVGLMTEISVLLKDERDEIREAAVVAIVGLLQHRRAIMSGLLIKEIETTDNRVETIDVMNRGGFGALLVAHEVAQASGSSSGKKNYTSFFEWYEKHATRVQIVFDDIEAESTRIFPGLTMGTETADEAVEIEQQTMAMKLASQETSDRTIIGGLERAELAQRCIDRTGESHFHWKRQGFDDLASGAMRWKFLLRRLKGSCSVWEGGPRPSARSIYSRHQQLYSTFNGDFSLIVVAKDTEEEGKGREIVTRWKLDMTEGHERQRRRLLPNYEFHGLYNIDEAHDDDGEQKKEDASDSDTKRGRRSMVVSDHSKTGNDSTTEFFVGGSGMEATAELLKELNITKVNHSDSQDIYDYDADDDIPTDATTATGSISDVDEAVNSIQPDSMDEAHVGTEQAEAAGVDGQADAENLASSYELITGLLHPGDWPEQSYNVRRCTGLEVRNALLLWCRDSIYIIDGFEQSGEGLDGRITRVEKEESSFNINLRPKDFKATDELTPEFGSEVLEDVKSSEKSKQTKRTDPEASNNEVTYQHRSQRISFAELHSVFRRRYQLQQIALEFYDIHHNGTLVAFATNEEREEVLSKVLAAPLPNSIFSSFMGTSINYRKFMSTWKSRIVSQWVNGKMTNFEFLMHLNSFAGRTYNDLTQYPVFPWVIADYDSEELDLNDPKTFRDLSKPMGALGPDRAQQFKERYEALEASYTSEDDPPPFHYGTHYSCAAYVLYYLMRLEPFSRLALSLQGGRFDVADRLFHNIGSSWKSASEENLQDVRELIPEFFYLPDFLTNTNGFDFGITQKGKHVHDVTLPKWAKGDPARFVRLNRQALESDYVSKNLHLWIDLIFGYKQRGVEAVEALNTFVHVTYEGEVDLESMTDPVQRESTIAQIQNFGQTPSRLERRPFQQRIVFSVLKDNDKAIDFGTLPYLAPLTPPFRVVGAPQRCQVRRYSTEICKAGMSGQADRSVGDLCLIKGQLIGVGRNCSLNIGARTYYRGGGPNYGLSVHVASLTARNRELNKLLSVHDGLHRAEVSVVKPSLDGQWVVTGSIDSTVRLWKYTSPTMKLCATFCGHDGWKITCIDICTVFGVIVTGCAQGRVILWDLRTLTFVRALRHRFKDESTNAGKRVFGATSVSINHKTGNIVTLIGPYLSVFDINGNLMGTENSLGARPSCAIATDCPEWQEDGILAITGHVNGEVRFWSLDYPTQEMTVRYLMVDQEHTTEITALRASGIERQDTLLVGDKSGKMSICRTVQMENFSTKEITEVVAEIRASKGMDPVSETP</sequence>
<keyword evidence="8" id="KW-1185">Reference proteome</keyword>
<gene>
    <name evidence="7" type="ORF">IV203_030825</name>
</gene>
<dbReference type="EMBL" id="JAGRRH010000006">
    <property type="protein sequence ID" value="KAG7368082.1"/>
    <property type="molecule type" value="Genomic_DNA"/>
</dbReference>
<dbReference type="SMART" id="SM01026">
    <property type="entry name" value="Beach"/>
    <property type="match status" value="1"/>
</dbReference>
<feature type="compositionally biased region" description="Polar residues" evidence="4">
    <location>
        <begin position="299"/>
        <end position="311"/>
    </location>
</feature>
<dbReference type="PROSITE" id="PS50082">
    <property type="entry name" value="WD_REPEATS_2"/>
    <property type="match status" value="1"/>
</dbReference>
<proteinExistence type="predicted"/>
<dbReference type="PROSITE" id="PS50197">
    <property type="entry name" value="BEACH"/>
    <property type="match status" value="1"/>
</dbReference>
<dbReference type="Pfam" id="PF02138">
    <property type="entry name" value="Beach"/>
    <property type="match status" value="1"/>
</dbReference>
<feature type="region of interest" description="Disordered" evidence="4">
    <location>
        <begin position="2667"/>
        <end position="2708"/>
    </location>
</feature>
<evidence type="ECO:0000256" key="4">
    <source>
        <dbReference type="SAM" id="MobiDB-lite"/>
    </source>
</evidence>
<feature type="compositionally biased region" description="Low complexity" evidence="4">
    <location>
        <begin position="41"/>
        <end position="56"/>
    </location>
</feature>
<evidence type="ECO:0000256" key="1">
    <source>
        <dbReference type="ARBA" id="ARBA00022574"/>
    </source>
</evidence>
<evidence type="ECO:0000313" key="7">
    <source>
        <dbReference type="EMBL" id="KAG7368082.1"/>
    </source>
</evidence>
<dbReference type="FunFam" id="1.10.1540.10:FF:000001">
    <property type="entry name" value="neurobeachin isoform X1"/>
    <property type="match status" value="1"/>
</dbReference>
<dbReference type="OrthoDB" id="26681at2759"/>
<feature type="domain" description="BEACH" evidence="5">
    <location>
        <begin position="2992"/>
        <end position="3288"/>
    </location>
</feature>
<dbReference type="PROSITE" id="PS51783">
    <property type="entry name" value="PH_BEACH"/>
    <property type="match status" value="1"/>
</dbReference>
<dbReference type="CDD" id="cd06071">
    <property type="entry name" value="Beach"/>
    <property type="match status" value="1"/>
</dbReference>
<feature type="compositionally biased region" description="Basic and acidic residues" evidence="4">
    <location>
        <begin position="2893"/>
        <end position="2909"/>
    </location>
</feature>
<protein>
    <submittedName>
        <fullName evidence="7">WD40 repeat-containing protein</fullName>
    </submittedName>
</protein>
<dbReference type="Proteomes" id="UP000693970">
    <property type="component" value="Unassembled WGS sequence"/>
</dbReference>
<keyword evidence="2" id="KW-0677">Repeat</keyword>
<evidence type="ECO:0000256" key="2">
    <source>
        <dbReference type="ARBA" id="ARBA00022737"/>
    </source>
</evidence>
<dbReference type="InterPro" id="IPR023362">
    <property type="entry name" value="PH-BEACH_dom"/>
</dbReference>
<feature type="compositionally biased region" description="Basic and acidic residues" evidence="4">
    <location>
        <begin position="2109"/>
        <end position="2126"/>
    </location>
</feature>
<dbReference type="SMART" id="SM00320">
    <property type="entry name" value="WD40"/>
    <property type="match status" value="3"/>
</dbReference>
<feature type="region of interest" description="Disordered" evidence="4">
    <location>
        <begin position="1"/>
        <end position="56"/>
    </location>
</feature>
<feature type="repeat" description="WD" evidence="3">
    <location>
        <begin position="3408"/>
        <end position="3440"/>
    </location>
</feature>
<evidence type="ECO:0000256" key="3">
    <source>
        <dbReference type="PROSITE-ProRule" id="PRU00221"/>
    </source>
</evidence>
<feature type="region of interest" description="Disordered" evidence="4">
    <location>
        <begin position="2109"/>
        <end position="2133"/>
    </location>
</feature>
<dbReference type="InterPro" id="IPR000409">
    <property type="entry name" value="BEACH_dom"/>
</dbReference>
<dbReference type="PANTHER" id="PTHR46108">
    <property type="entry name" value="BLUE CHEESE"/>
    <property type="match status" value="1"/>
</dbReference>
<evidence type="ECO:0000259" key="6">
    <source>
        <dbReference type="PROSITE" id="PS51783"/>
    </source>
</evidence>